<dbReference type="AlphaFoldDB" id="A0A1N6H4Z5"/>
<evidence type="ECO:0000256" key="1">
    <source>
        <dbReference type="ARBA" id="ARBA00004442"/>
    </source>
</evidence>
<keyword evidence="2" id="KW-0175">Coiled coil</keyword>
<sequence>MKYGLDTPRGRIKAMAGLLVIIAMMAMQEARAQDDTAVRALEQHVEQLEAQMKAIQNELMRVKSHSAREAQKVTEVEEMARTIDRRGSEDHKHMLFFRGGFAHSMQNRNGVTLQSNVAPVGAQDQADKDAWYIGAGFDFSLTNDLWGIMPKTDVMAELMFEYKRFGVAQGNALANAPTQLAGGGLNPRAVTVSQFTLTAAPKIKFLDGYKLRPWIIPAGLALHVISPPSESITVLTPGVMFAAGADYNIWKDFYVGVDARYHVTGGKHDGVNIDGLTAGGYIGIGF</sequence>
<dbReference type="GO" id="GO:0009279">
    <property type="term" value="C:cell outer membrane"/>
    <property type="evidence" value="ECO:0007669"/>
    <property type="project" value="UniProtKB-SubCell"/>
</dbReference>
<comment type="subcellular location">
    <subcellularLocation>
        <location evidence="1">Cell outer membrane</location>
    </subcellularLocation>
</comment>
<proteinExistence type="predicted"/>
<feature type="coiled-coil region" evidence="2">
    <location>
        <begin position="31"/>
        <end position="65"/>
    </location>
</feature>
<gene>
    <name evidence="3" type="ORF">SAMN02743940_1018</name>
</gene>
<dbReference type="eggNOG" id="COG3074">
    <property type="taxonomic scope" value="Bacteria"/>
</dbReference>
<organism evidence="3 4">
    <name type="scientific">Nitrosomonas cryotolerans ATCC 49181</name>
    <dbReference type="NCBI Taxonomy" id="1131553"/>
    <lineage>
        <taxon>Bacteria</taxon>
        <taxon>Pseudomonadati</taxon>
        <taxon>Pseudomonadota</taxon>
        <taxon>Betaproteobacteria</taxon>
        <taxon>Nitrosomonadales</taxon>
        <taxon>Nitrosomonadaceae</taxon>
        <taxon>Nitrosomonas</taxon>
    </lineage>
</organism>
<dbReference type="Proteomes" id="UP000185062">
    <property type="component" value="Unassembled WGS sequence"/>
</dbReference>
<dbReference type="RefSeq" id="WP_036572978.1">
    <property type="nucleotide sequence ID" value="NZ_FSRO01000001.1"/>
</dbReference>
<dbReference type="STRING" id="44575.SAMN05216419_101523"/>
<evidence type="ECO:0000313" key="4">
    <source>
        <dbReference type="Proteomes" id="UP000185062"/>
    </source>
</evidence>
<evidence type="ECO:0008006" key="5">
    <source>
        <dbReference type="Google" id="ProtNLM"/>
    </source>
</evidence>
<evidence type="ECO:0000256" key="2">
    <source>
        <dbReference type="SAM" id="Coils"/>
    </source>
</evidence>
<dbReference type="SUPFAM" id="SSF56925">
    <property type="entry name" value="OMPA-like"/>
    <property type="match status" value="1"/>
</dbReference>
<accession>A0A1N6H4Z5</accession>
<dbReference type="EMBL" id="FSRO01000001">
    <property type="protein sequence ID" value="SIO14737.1"/>
    <property type="molecule type" value="Genomic_DNA"/>
</dbReference>
<keyword evidence="4" id="KW-1185">Reference proteome</keyword>
<name>A0A1N6H4Z5_9PROT</name>
<dbReference type="InterPro" id="IPR011250">
    <property type="entry name" value="OMP/PagP_B-barrel"/>
</dbReference>
<reference evidence="3 4" key="1">
    <citation type="submission" date="2016-12" db="EMBL/GenBank/DDBJ databases">
        <authorList>
            <person name="Song W.-J."/>
            <person name="Kurnit D.M."/>
        </authorList>
    </citation>
    <scope>NUCLEOTIDE SEQUENCE [LARGE SCALE GENOMIC DNA]</scope>
    <source>
        <strain evidence="3 4">ATCC 49181</strain>
    </source>
</reference>
<protein>
    <recommendedName>
        <fullName evidence="5">Outer membrane protein beta-barrel domain-containing protein</fullName>
    </recommendedName>
</protein>
<evidence type="ECO:0000313" key="3">
    <source>
        <dbReference type="EMBL" id="SIO14737.1"/>
    </source>
</evidence>